<evidence type="ECO:0000313" key="4">
    <source>
        <dbReference type="Proteomes" id="UP000617531"/>
    </source>
</evidence>
<evidence type="ECO:0000313" key="3">
    <source>
        <dbReference type="EMBL" id="GHF26131.1"/>
    </source>
</evidence>
<dbReference type="Proteomes" id="UP000617531">
    <property type="component" value="Unassembled WGS sequence"/>
</dbReference>
<reference evidence="3" key="1">
    <citation type="journal article" date="2014" name="Int. J. Syst. Evol. Microbiol.">
        <title>Complete genome sequence of Corynebacterium casei LMG S-19264T (=DSM 44701T), isolated from a smear-ripened cheese.</title>
        <authorList>
            <consortium name="US DOE Joint Genome Institute (JGI-PGF)"/>
            <person name="Walter F."/>
            <person name="Albersmeier A."/>
            <person name="Kalinowski J."/>
            <person name="Ruckert C."/>
        </authorList>
    </citation>
    <scope>NUCLEOTIDE SEQUENCE</scope>
    <source>
        <strain evidence="3">CGMCC 1.16548</strain>
    </source>
</reference>
<name>A0A8J3GT72_9MICO</name>
<feature type="transmembrane region" description="Helical" evidence="1">
    <location>
        <begin position="213"/>
        <end position="231"/>
    </location>
</feature>
<sequence>MTDAAAPTPSTPAEPDVTIVELPYHRLYRAQPTYRWWRPLVAVLMAAVFFLGISILLAVPLFIVLYATGAIDFLSPTATDDLVALISPDMARPWTLVFGLGSIILVLPFVPLALRIAGIRPSGVRVNILHSVLFTLRWRWLLVCLIPATVVWVATFAGQLGIGLALGEELLPFSTDVPTYLLSVLIVLLLVPVQAATEEYLYRGILLQSVGAWVRWAPVTIIVSAVLFGFSHAYDSWGILTVMVMGIGFAVVTIRTGGLEAGIAMHTVNNVAAFVVTGTGMFGPTGITEDTGGPAGLVAQVITVGLWMLGVEWFARRNRIERLSRIGIPTPPVGMLPPYGS</sequence>
<dbReference type="InterPro" id="IPR003675">
    <property type="entry name" value="Rce1/LyrA-like_dom"/>
</dbReference>
<feature type="transmembrane region" description="Helical" evidence="1">
    <location>
        <begin position="40"/>
        <end position="67"/>
    </location>
</feature>
<keyword evidence="1" id="KW-1133">Transmembrane helix</keyword>
<feature type="transmembrane region" description="Helical" evidence="1">
    <location>
        <begin position="180"/>
        <end position="201"/>
    </location>
</feature>
<comment type="caution">
    <text evidence="3">The sequence shown here is derived from an EMBL/GenBank/DDBJ whole genome shotgun (WGS) entry which is preliminary data.</text>
</comment>
<keyword evidence="1" id="KW-0472">Membrane</keyword>
<dbReference type="GO" id="GO:0080120">
    <property type="term" value="P:CAAX-box protein maturation"/>
    <property type="evidence" value="ECO:0007669"/>
    <property type="project" value="UniProtKB-ARBA"/>
</dbReference>
<proteinExistence type="predicted"/>
<feature type="transmembrane region" description="Helical" evidence="1">
    <location>
        <begin position="94"/>
        <end position="117"/>
    </location>
</feature>
<feature type="transmembrane region" description="Helical" evidence="1">
    <location>
        <begin position="138"/>
        <end position="160"/>
    </location>
</feature>
<accession>A0A8J3GT72</accession>
<gene>
    <name evidence="3" type="ORF">GCM10011600_28880</name>
</gene>
<dbReference type="RefSeq" id="WP_191284249.1">
    <property type="nucleotide sequence ID" value="NZ_BNAI01000011.1"/>
</dbReference>
<keyword evidence="3" id="KW-0378">Hydrolase</keyword>
<keyword evidence="4" id="KW-1185">Reference proteome</keyword>
<dbReference type="GO" id="GO:0004175">
    <property type="term" value="F:endopeptidase activity"/>
    <property type="evidence" value="ECO:0007669"/>
    <property type="project" value="UniProtKB-ARBA"/>
</dbReference>
<dbReference type="GO" id="GO:0006508">
    <property type="term" value="P:proteolysis"/>
    <property type="evidence" value="ECO:0007669"/>
    <property type="project" value="UniProtKB-KW"/>
</dbReference>
<feature type="domain" description="CAAX prenyl protease 2/Lysostaphin resistance protein A-like" evidence="2">
    <location>
        <begin position="183"/>
        <end position="271"/>
    </location>
</feature>
<evidence type="ECO:0000259" key="2">
    <source>
        <dbReference type="Pfam" id="PF02517"/>
    </source>
</evidence>
<organism evidence="3 4">
    <name type="scientific">Pseudolysinimonas yzui</name>
    <dbReference type="NCBI Taxonomy" id="2708254"/>
    <lineage>
        <taxon>Bacteria</taxon>
        <taxon>Bacillati</taxon>
        <taxon>Actinomycetota</taxon>
        <taxon>Actinomycetes</taxon>
        <taxon>Micrococcales</taxon>
        <taxon>Microbacteriaceae</taxon>
        <taxon>Pseudolysinimonas</taxon>
    </lineage>
</organism>
<feature type="transmembrane region" description="Helical" evidence="1">
    <location>
        <begin position="237"/>
        <end position="254"/>
    </location>
</feature>
<keyword evidence="3" id="KW-0645">Protease</keyword>
<feature type="transmembrane region" description="Helical" evidence="1">
    <location>
        <begin position="295"/>
        <end position="315"/>
    </location>
</feature>
<evidence type="ECO:0000256" key="1">
    <source>
        <dbReference type="SAM" id="Phobius"/>
    </source>
</evidence>
<dbReference type="EMBL" id="BNAI01000011">
    <property type="protein sequence ID" value="GHF26131.1"/>
    <property type="molecule type" value="Genomic_DNA"/>
</dbReference>
<protein>
    <submittedName>
        <fullName evidence="3">CAAX amino protease</fullName>
    </submittedName>
</protein>
<dbReference type="Pfam" id="PF02517">
    <property type="entry name" value="Rce1-like"/>
    <property type="match status" value="1"/>
</dbReference>
<keyword evidence="1" id="KW-0812">Transmembrane</keyword>
<reference evidence="3" key="2">
    <citation type="submission" date="2020-09" db="EMBL/GenBank/DDBJ databases">
        <authorList>
            <person name="Sun Q."/>
            <person name="Zhou Y."/>
        </authorList>
    </citation>
    <scope>NUCLEOTIDE SEQUENCE</scope>
    <source>
        <strain evidence="3">CGMCC 1.16548</strain>
    </source>
</reference>
<dbReference type="AlphaFoldDB" id="A0A8J3GT72"/>
<feature type="transmembrane region" description="Helical" evidence="1">
    <location>
        <begin position="261"/>
        <end position="283"/>
    </location>
</feature>